<name>A0A4R8T031_9MYCO</name>
<accession>A0A4R8T031</accession>
<sequence>MSEAQMVDNELSQKRRSGSQRRQRANAVKLNLLDSEDAALRELARRGGFHNVQAYIMDRLRPEMAAVS</sequence>
<comment type="caution">
    <text evidence="2">The sequence shown here is derived from an EMBL/GenBank/DDBJ whole genome shotgun (WGS) entry which is preliminary data.</text>
</comment>
<dbReference type="AlphaFoldDB" id="A0A4R8T031"/>
<dbReference type="Proteomes" id="UP000294604">
    <property type="component" value="Unassembled WGS sequence"/>
</dbReference>
<feature type="compositionally biased region" description="Basic residues" evidence="1">
    <location>
        <begin position="14"/>
        <end position="24"/>
    </location>
</feature>
<reference evidence="2 3" key="1">
    <citation type="journal article" date="2019" name="Sci. Rep.">
        <title>Extended insight into the Mycobacterium chelonae-abscessus complex through whole genome sequencing of Mycobacterium salmoniphilum outbreak and Mycobacterium salmoniphilum-like strains.</title>
        <authorList>
            <person name="Behra P.R.K."/>
            <person name="Das S."/>
            <person name="Pettersson B.M.F."/>
            <person name="Shirreff L."/>
            <person name="DuCote T."/>
            <person name="Jacobsson K.G."/>
            <person name="Ennis D.G."/>
            <person name="Kirsebom L.A."/>
        </authorList>
    </citation>
    <scope>NUCLEOTIDE SEQUENCE [LARGE SCALE GENOMIC DNA]</scope>
    <source>
        <strain evidence="2 3">CCUG 60884</strain>
    </source>
</reference>
<proteinExistence type="predicted"/>
<protein>
    <submittedName>
        <fullName evidence="2">Uncharacterized protein</fullName>
    </submittedName>
</protein>
<dbReference type="EMBL" id="PECL01000002">
    <property type="protein sequence ID" value="TEA09209.1"/>
    <property type="molecule type" value="Genomic_DNA"/>
</dbReference>
<evidence type="ECO:0000256" key="1">
    <source>
        <dbReference type="SAM" id="MobiDB-lite"/>
    </source>
</evidence>
<feature type="region of interest" description="Disordered" evidence="1">
    <location>
        <begin position="1"/>
        <end position="25"/>
    </location>
</feature>
<evidence type="ECO:0000313" key="2">
    <source>
        <dbReference type="EMBL" id="TEA09209.1"/>
    </source>
</evidence>
<gene>
    <name evidence="2" type="ORF">CCUG60884_00199</name>
</gene>
<organism evidence="2 3">
    <name type="scientific">Mycobacteroides salmoniphilum</name>
    <dbReference type="NCBI Taxonomy" id="404941"/>
    <lineage>
        <taxon>Bacteria</taxon>
        <taxon>Bacillati</taxon>
        <taxon>Actinomycetota</taxon>
        <taxon>Actinomycetes</taxon>
        <taxon>Mycobacteriales</taxon>
        <taxon>Mycobacteriaceae</taxon>
        <taxon>Mycobacteroides</taxon>
    </lineage>
</organism>
<evidence type="ECO:0000313" key="3">
    <source>
        <dbReference type="Proteomes" id="UP000294604"/>
    </source>
</evidence>